<dbReference type="HOGENOM" id="CLU_3312715_0_0_3"/>
<dbReference type="AlphaFoldDB" id="A0A0F6RMZ1"/>
<protein>
    <submittedName>
        <fullName evidence="1">Uncharacterized protein</fullName>
    </submittedName>
</protein>
<dbReference type="Proteomes" id="UP000034103">
    <property type="component" value="Chromosome"/>
</dbReference>
<dbReference type="EMBL" id="CP011304">
    <property type="protein sequence ID" value="AKE65965.1"/>
    <property type="molecule type" value="Genomic_DNA"/>
</dbReference>
<name>A0A0F6RMZ1_MICAE</name>
<gene>
    <name evidence="1" type="ORF">MYAER_3629</name>
</gene>
<sequence>MLELIVGKARHGETGTARCLFDKSYGLLTNLPEGKDEER</sequence>
<proteinExistence type="predicted"/>
<organism evidence="1 2">
    <name type="scientific">Microcystis aeruginosa NIES-2549</name>
    <dbReference type="NCBI Taxonomy" id="1641812"/>
    <lineage>
        <taxon>Bacteria</taxon>
        <taxon>Bacillati</taxon>
        <taxon>Cyanobacteriota</taxon>
        <taxon>Cyanophyceae</taxon>
        <taxon>Oscillatoriophycideae</taxon>
        <taxon>Chroococcales</taxon>
        <taxon>Microcystaceae</taxon>
        <taxon>Microcystis</taxon>
    </lineage>
</organism>
<evidence type="ECO:0000313" key="1">
    <source>
        <dbReference type="EMBL" id="AKE65965.1"/>
    </source>
</evidence>
<reference evidence="1 2" key="1">
    <citation type="journal article" date="2015" name="Genome Announc.">
        <title>Complete Genome Sequence of Microcystis aeruginosa NIES-2549, a Bloom-Forming Cyanobacterium from Lake Kasumigaura, Japan.</title>
        <authorList>
            <person name="Yamaguchi H."/>
            <person name="Suzuki S."/>
            <person name="Tanabe Y."/>
            <person name="Osana Y."/>
            <person name="Shimura Y."/>
            <person name="Ishida K."/>
            <person name="Kawachi M."/>
        </authorList>
    </citation>
    <scope>NUCLEOTIDE SEQUENCE [LARGE SCALE GENOMIC DNA]</scope>
    <source>
        <strain evidence="1 2">NIES-2549</strain>
    </source>
</reference>
<accession>A0A0F6RMZ1</accession>
<dbReference type="PATRIC" id="fig|1641812.3.peg.3750"/>
<evidence type="ECO:0000313" key="2">
    <source>
        <dbReference type="Proteomes" id="UP000034103"/>
    </source>
</evidence>